<protein>
    <submittedName>
        <fullName evidence="3">NADP-dependent oxidoreductase</fullName>
    </submittedName>
</protein>
<evidence type="ECO:0000259" key="2">
    <source>
        <dbReference type="SMART" id="SM00829"/>
    </source>
</evidence>
<dbReference type="FunFam" id="3.40.50.720:FF:000121">
    <property type="entry name" value="Prostaglandin reductase 2"/>
    <property type="match status" value="1"/>
</dbReference>
<dbReference type="PANTHER" id="PTHR43205">
    <property type="entry name" value="PROSTAGLANDIN REDUCTASE"/>
    <property type="match status" value="1"/>
</dbReference>
<dbReference type="Proteomes" id="UP001164748">
    <property type="component" value="Plasmid unnamed"/>
</dbReference>
<dbReference type="GO" id="GO:0016628">
    <property type="term" value="F:oxidoreductase activity, acting on the CH-CH group of donors, NAD or NADP as acceptor"/>
    <property type="evidence" value="ECO:0007669"/>
    <property type="project" value="InterPro"/>
</dbReference>
<dbReference type="PANTHER" id="PTHR43205:SF7">
    <property type="entry name" value="PROSTAGLANDIN REDUCTASE 1"/>
    <property type="match status" value="1"/>
</dbReference>
<keyword evidence="3" id="KW-0614">Plasmid</keyword>
<gene>
    <name evidence="3" type="ORF">N8M53_13320</name>
</gene>
<dbReference type="Pfam" id="PF00107">
    <property type="entry name" value="ADH_zinc_N"/>
    <property type="match status" value="1"/>
</dbReference>
<dbReference type="Gene3D" id="3.90.180.10">
    <property type="entry name" value="Medium-chain alcohol dehydrogenases, catalytic domain"/>
    <property type="match status" value="1"/>
</dbReference>
<dbReference type="InterPro" id="IPR041694">
    <property type="entry name" value="ADH_N_2"/>
</dbReference>
<proteinExistence type="predicted"/>
<dbReference type="Gene3D" id="3.40.50.720">
    <property type="entry name" value="NAD(P)-binding Rossmann-like Domain"/>
    <property type="match status" value="1"/>
</dbReference>
<sequence>MSALTNQRFVLASRPVGAPTAENFRLEEVAIPALGNNDVLIENHHLSIDPYMRGRMSDAKSYAEPVAIDGLMVGATVGKVLESNHADYQAGDWVLAYKGWETHSVVNGDTLLKLNPDLAPVSYALGILGMPGFTAYMGLLDIGQPKEGDTLVVAAATGPVGATVAQIGKLKGCRVVAIAGGEDKCQYAREHLNVDACIDHKADNFAEQLAEACPQGIDVYFENVGGKVFDAVMPLLNTGARIPVCGLVSQYNNTALPEGPDRLSQLMGTILVKRLTVKGFIIFDDYAHRYPEFAHDMAKWVGEGQIHYREHAVDGFEQAPQALIDVLEGRNFGKMVVNIK</sequence>
<reference evidence="3" key="1">
    <citation type="submission" date="2022-09" db="EMBL/GenBank/DDBJ databases">
        <authorList>
            <person name="Li Z.-J."/>
        </authorList>
    </citation>
    <scope>NUCLEOTIDE SEQUENCE</scope>
    <source>
        <strain evidence="3">TGB11</strain>
        <plasmid evidence="3">unnamed</plasmid>
    </source>
</reference>
<name>A0AA47KPD4_9GAMM</name>
<dbReference type="InterPro" id="IPR045010">
    <property type="entry name" value="MDR_fam"/>
</dbReference>
<dbReference type="InterPro" id="IPR036291">
    <property type="entry name" value="NAD(P)-bd_dom_sf"/>
</dbReference>
<dbReference type="SUPFAM" id="SSF51735">
    <property type="entry name" value="NAD(P)-binding Rossmann-fold domains"/>
    <property type="match status" value="1"/>
</dbReference>
<dbReference type="InterPro" id="IPR020843">
    <property type="entry name" value="ER"/>
</dbReference>
<dbReference type="EMBL" id="CP114589">
    <property type="protein sequence ID" value="WBA10332.1"/>
    <property type="molecule type" value="Genomic_DNA"/>
</dbReference>
<dbReference type="AlphaFoldDB" id="A0AA47KPD4"/>
<dbReference type="Pfam" id="PF16884">
    <property type="entry name" value="ADH_N_2"/>
    <property type="match status" value="1"/>
</dbReference>
<dbReference type="CDD" id="cd05288">
    <property type="entry name" value="PGDH"/>
    <property type="match status" value="1"/>
</dbReference>
<evidence type="ECO:0000256" key="1">
    <source>
        <dbReference type="ARBA" id="ARBA00023002"/>
    </source>
</evidence>
<dbReference type="InterPro" id="IPR011032">
    <property type="entry name" value="GroES-like_sf"/>
</dbReference>
<dbReference type="SUPFAM" id="SSF50129">
    <property type="entry name" value="GroES-like"/>
    <property type="match status" value="1"/>
</dbReference>
<dbReference type="RefSeq" id="WP_269580352.1">
    <property type="nucleotide sequence ID" value="NZ_CP114589.1"/>
</dbReference>
<feature type="domain" description="Enoyl reductase (ER)" evidence="2">
    <location>
        <begin position="20"/>
        <end position="337"/>
    </location>
</feature>
<dbReference type="SMART" id="SM00829">
    <property type="entry name" value="PKS_ER"/>
    <property type="match status" value="1"/>
</dbReference>
<organism evidence="3 4">
    <name type="scientific">Salinivibrio kushneri</name>
    <dbReference type="NCBI Taxonomy" id="1908198"/>
    <lineage>
        <taxon>Bacteria</taxon>
        <taxon>Pseudomonadati</taxon>
        <taxon>Pseudomonadota</taxon>
        <taxon>Gammaproteobacteria</taxon>
        <taxon>Vibrionales</taxon>
        <taxon>Vibrionaceae</taxon>
        <taxon>Salinivibrio</taxon>
    </lineage>
</organism>
<dbReference type="InterPro" id="IPR013149">
    <property type="entry name" value="ADH-like_C"/>
</dbReference>
<evidence type="ECO:0000313" key="3">
    <source>
        <dbReference type="EMBL" id="WBA10332.1"/>
    </source>
</evidence>
<accession>A0AA47KPD4</accession>
<evidence type="ECO:0000313" key="4">
    <source>
        <dbReference type="Proteomes" id="UP001164748"/>
    </source>
</evidence>
<keyword evidence="1" id="KW-0560">Oxidoreductase</keyword>
<geneLocation type="plasmid" evidence="3 4">
    <name>unnamed</name>
</geneLocation>